<evidence type="ECO:0000256" key="1">
    <source>
        <dbReference type="ARBA" id="ARBA00004141"/>
    </source>
</evidence>
<keyword evidence="3 5" id="KW-1133">Transmembrane helix</keyword>
<dbReference type="PANTHER" id="PTHR21576:SF22">
    <property type="entry name" value="F25A4.25 PROTEIN"/>
    <property type="match status" value="1"/>
</dbReference>
<comment type="caution">
    <text evidence="6">The sequence shown here is derived from an EMBL/GenBank/DDBJ whole genome shotgun (WGS) entry which is preliminary data.</text>
</comment>
<dbReference type="InterPro" id="IPR036259">
    <property type="entry name" value="MFS_trans_sf"/>
</dbReference>
<evidence type="ECO:0008006" key="8">
    <source>
        <dbReference type="Google" id="ProtNLM"/>
    </source>
</evidence>
<evidence type="ECO:0000313" key="7">
    <source>
        <dbReference type="Proteomes" id="UP000323000"/>
    </source>
</evidence>
<dbReference type="GO" id="GO:0016020">
    <property type="term" value="C:membrane"/>
    <property type="evidence" value="ECO:0007669"/>
    <property type="project" value="UniProtKB-SubCell"/>
</dbReference>
<evidence type="ECO:0000256" key="4">
    <source>
        <dbReference type="ARBA" id="ARBA00023136"/>
    </source>
</evidence>
<reference evidence="7" key="1">
    <citation type="journal article" date="2019" name="Gigascience">
        <title>De novo genome assembly of the endangered Acer yangbiense, a plant species with extremely small populations endemic to Yunnan Province, China.</title>
        <authorList>
            <person name="Yang J."/>
            <person name="Wariss H.M."/>
            <person name="Tao L."/>
            <person name="Zhang R."/>
            <person name="Yun Q."/>
            <person name="Hollingsworth P."/>
            <person name="Dao Z."/>
            <person name="Luo G."/>
            <person name="Guo H."/>
            <person name="Ma Y."/>
            <person name="Sun W."/>
        </authorList>
    </citation>
    <scope>NUCLEOTIDE SEQUENCE [LARGE SCALE GENOMIC DNA]</scope>
    <source>
        <strain evidence="7">cv. Malutang</strain>
    </source>
</reference>
<dbReference type="EMBL" id="VAHF01000011">
    <property type="protein sequence ID" value="TXG50251.1"/>
    <property type="molecule type" value="Genomic_DNA"/>
</dbReference>
<sequence length="257" mass="28259">MKRSRERSDNKWRREAEEEMVTRLLEREDAERLLSQTFSNERNSLVTEPIASVAYHELPSDDTCQVNATFDENIIQIEQDMNLRQAISTGNFWLLFIAMICGLGSGTATINSIRQVGESLSYTTIEINSLVSLLSIWNLLGHFGVGYVSDIFLQRRGLAMPLFIAITQAGLSVGYIVIASGFPNNLYVGTILVGGSQWSLLSSAASDIFGIGHLGTLAMTTGIASRIGSYIFSVRIIGYLYDKAAAASGEENSCYLF</sequence>
<feature type="transmembrane region" description="Helical" evidence="5">
    <location>
        <begin position="160"/>
        <end position="178"/>
    </location>
</feature>
<dbReference type="AlphaFoldDB" id="A0A5C7H0B5"/>
<keyword evidence="7" id="KW-1185">Reference proteome</keyword>
<dbReference type="SUPFAM" id="SSF103473">
    <property type="entry name" value="MFS general substrate transporter"/>
    <property type="match status" value="1"/>
</dbReference>
<comment type="subcellular location">
    <subcellularLocation>
        <location evidence="1">Membrane</location>
        <topology evidence="1">Multi-pass membrane protein</topology>
    </subcellularLocation>
</comment>
<organism evidence="6 7">
    <name type="scientific">Acer yangbiense</name>
    <dbReference type="NCBI Taxonomy" id="1000413"/>
    <lineage>
        <taxon>Eukaryota</taxon>
        <taxon>Viridiplantae</taxon>
        <taxon>Streptophyta</taxon>
        <taxon>Embryophyta</taxon>
        <taxon>Tracheophyta</taxon>
        <taxon>Spermatophyta</taxon>
        <taxon>Magnoliopsida</taxon>
        <taxon>eudicotyledons</taxon>
        <taxon>Gunneridae</taxon>
        <taxon>Pentapetalae</taxon>
        <taxon>rosids</taxon>
        <taxon>malvids</taxon>
        <taxon>Sapindales</taxon>
        <taxon>Sapindaceae</taxon>
        <taxon>Hippocastanoideae</taxon>
        <taxon>Acereae</taxon>
        <taxon>Acer</taxon>
    </lineage>
</organism>
<gene>
    <name evidence="6" type="ORF">EZV62_022775</name>
</gene>
<keyword evidence="4 5" id="KW-0472">Membrane</keyword>
<evidence type="ECO:0000256" key="3">
    <source>
        <dbReference type="ARBA" id="ARBA00022989"/>
    </source>
</evidence>
<keyword evidence="2 5" id="KW-0812">Transmembrane</keyword>
<accession>A0A5C7H0B5</accession>
<feature type="transmembrane region" description="Helical" evidence="5">
    <location>
        <begin position="91"/>
        <end position="110"/>
    </location>
</feature>
<evidence type="ECO:0000313" key="6">
    <source>
        <dbReference type="EMBL" id="TXG50251.1"/>
    </source>
</evidence>
<evidence type="ECO:0000256" key="2">
    <source>
        <dbReference type="ARBA" id="ARBA00022692"/>
    </source>
</evidence>
<feature type="transmembrane region" description="Helical" evidence="5">
    <location>
        <begin position="130"/>
        <end position="148"/>
    </location>
</feature>
<name>A0A5C7H0B5_9ROSI</name>
<proteinExistence type="predicted"/>
<feature type="transmembrane region" description="Helical" evidence="5">
    <location>
        <begin position="198"/>
        <end position="219"/>
    </location>
</feature>
<dbReference type="OrthoDB" id="410267at2759"/>
<evidence type="ECO:0000256" key="5">
    <source>
        <dbReference type="SAM" id="Phobius"/>
    </source>
</evidence>
<protein>
    <recommendedName>
        <fullName evidence="8">Major facilitator superfamily (MFS) profile domain-containing protein</fullName>
    </recommendedName>
</protein>
<dbReference type="PANTHER" id="PTHR21576">
    <property type="entry name" value="UNCHARACTERIZED NODULIN-LIKE PROTEIN"/>
    <property type="match status" value="1"/>
</dbReference>
<dbReference type="Proteomes" id="UP000323000">
    <property type="component" value="Chromosome 11"/>
</dbReference>